<dbReference type="EMBL" id="JANPWB010000002">
    <property type="protein sequence ID" value="KAJ1204972.1"/>
    <property type="molecule type" value="Genomic_DNA"/>
</dbReference>
<sequence length="155" mass="18454">MSVTFHIILREYENKLIARARYYERLERLRMKLKKEALENKAVEERLVGPRTPKYRTSEKGDVCRMAREHTSRQRDTALQSSPGFVIESELEHVDRHRRTGRHAIVKETPKLKPVPADWHFPGQETYVISLYYDINTYINTYKRSVCLLFFLVVQ</sequence>
<evidence type="ECO:0000256" key="1">
    <source>
        <dbReference type="SAM" id="Coils"/>
    </source>
</evidence>
<dbReference type="AlphaFoldDB" id="A0AAV7VWE8"/>
<dbReference type="Proteomes" id="UP001066276">
    <property type="component" value="Chromosome 1_2"/>
</dbReference>
<comment type="caution">
    <text evidence="2">The sequence shown here is derived from an EMBL/GenBank/DDBJ whole genome shotgun (WGS) entry which is preliminary data.</text>
</comment>
<protein>
    <submittedName>
        <fullName evidence="2">Uncharacterized protein</fullName>
    </submittedName>
</protein>
<accession>A0AAV7VWE8</accession>
<evidence type="ECO:0000313" key="2">
    <source>
        <dbReference type="EMBL" id="KAJ1204972.1"/>
    </source>
</evidence>
<organism evidence="2 3">
    <name type="scientific">Pleurodeles waltl</name>
    <name type="common">Iberian ribbed newt</name>
    <dbReference type="NCBI Taxonomy" id="8319"/>
    <lineage>
        <taxon>Eukaryota</taxon>
        <taxon>Metazoa</taxon>
        <taxon>Chordata</taxon>
        <taxon>Craniata</taxon>
        <taxon>Vertebrata</taxon>
        <taxon>Euteleostomi</taxon>
        <taxon>Amphibia</taxon>
        <taxon>Batrachia</taxon>
        <taxon>Caudata</taxon>
        <taxon>Salamandroidea</taxon>
        <taxon>Salamandridae</taxon>
        <taxon>Pleurodelinae</taxon>
        <taxon>Pleurodeles</taxon>
    </lineage>
</organism>
<name>A0AAV7VWE8_PLEWA</name>
<keyword evidence="1" id="KW-0175">Coiled coil</keyword>
<proteinExistence type="predicted"/>
<feature type="coiled-coil region" evidence="1">
    <location>
        <begin position="19"/>
        <end position="46"/>
    </location>
</feature>
<evidence type="ECO:0000313" key="3">
    <source>
        <dbReference type="Proteomes" id="UP001066276"/>
    </source>
</evidence>
<gene>
    <name evidence="2" type="ORF">NDU88_000407</name>
</gene>
<reference evidence="2" key="1">
    <citation type="journal article" date="2022" name="bioRxiv">
        <title>Sequencing and chromosome-scale assembly of the giantPleurodeles waltlgenome.</title>
        <authorList>
            <person name="Brown T."/>
            <person name="Elewa A."/>
            <person name="Iarovenko S."/>
            <person name="Subramanian E."/>
            <person name="Araus A.J."/>
            <person name="Petzold A."/>
            <person name="Susuki M."/>
            <person name="Suzuki K.-i.T."/>
            <person name="Hayashi T."/>
            <person name="Toyoda A."/>
            <person name="Oliveira C."/>
            <person name="Osipova E."/>
            <person name="Leigh N.D."/>
            <person name="Simon A."/>
            <person name="Yun M.H."/>
        </authorList>
    </citation>
    <scope>NUCLEOTIDE SEQUENCE</scope>
    <source>
        <strain evidence="2">20211129_DDA</strain>
        <tissue evidence="2">Liver</tissue>
    </source>
</reference>
<keyword evidence="3" id="KW-1185">Reference proteome</keyword>